<dbReference type="EMBL" id="GBHO01022073">
    <property type="protein sequence ID" value="JAG21531.1"/>
    <property type="molecule type" value="Transcribed_RNA"/>
</dbReference>
<organism evidence="2">
    <name type="scientific">Lygus hesperus</name>
    <name type="common">Western plant bug</name>
    <dbReference type="NCBI Taxonomy" id="30085"/>
    <lineage>
        <taxon>Eukaryota</taxon>
        <taxon>Metazoa</taxon>
        <taxon>Ecdysozoa</taxon>
        <taxon>Arthropoda</taxon>
        <taxon>Hexapoda</taxon>
        <taxon>Insecta</taxon>
        <taxon>Pterygota</taxon>
        <taxon>Neoptera</taxon>
        <taxon>Paraneoptera</taxon>
        <taxon>Hemiptera</taxon>
        <taxon>Heteroptera</taxon>
        <taxon>Panheteroptera</taxon>
        <taxon>Cimicomorpha</taxon>
        <taxon>Miridae</taxon>
        <taxon>Mirini</taxon>
        <taxon>Lygus</taxon>
    </lineage>
</organism>
<reference evidence="2" key="1">
    <citation type="journal article" date="2014" name="PLoS ONE">
        <title>Transcriptome-Based Identification of ABC Transporters in the Western Tarnished Plant Bug Lygus hesperus.</title>
        <authorList>
            <person name="Hull J.J."/>
            <person name="Chaney K."/>
            <person name="Geib S.M."/>
            <person name="Fabrick J.A."/>
            <person name="Brent C.S."/>
            <person name="Walsh D."/>
            <person name="Lavine L.C."/>
        </authorList>
    </citation>
    <scope>NUCLEOTIDE SEQUENCE</scope>
</reference>
<feature type="non-terminal residue" evidence="2">
    <location>
        <position position="1"/>
    </location>
</feature>
<feature type="compositionally biased region" description="Polar residues" evidence="1">
    <location>
        <begin position="33"/>
        <end position="45"/>
    </location>
</feature>
<name>A0A0A9XPH0_LYGHE</name>
<proteinExistence type="predicted"/>
<sequence>DIHTHPSMRQTSNGSGGKKIPQYTPVHVPGNMVPQQHTQSSQVPFTGQPPQLLYPQLNNLRHVGQSSTQHSNTAQILKIDADKYRNPPPYSANGLRPANPNVMNFTPPPPPPSSIFMTNESNTQAAAAAAAGGGA</sequence>
<reference evidence="2" key="2">
    <citation type="submission" date="2014-07" db="EMBL/GenBank/DDBJ databases">
        <authorList>
            <person name="Hull J."/>
        </authorList>
    </citation>
    <scope>NUCLEOTIDE SEQUENCE</scope>
</reference>
<dbReference type="AlphaFoldDB" id="A0A0A9XPH0"/>
<feature type="non-terminal residue" evidence="2">
    <location>
        <position position="135"/>
    </location>
</feature>
<feature type="region of interest" description="Disordered" evidence="1">
    <location>
        <begin position="1"/>
        <end position="52"/>
    </location>
</feature>
<accession>A0A0A9XPH0</accession>
<feature type="region of interest" description="Disordered" evidence="1">
    <location>
        <begin position="81"/>
        <end position="113"/>
    </location>
</feature>
<evidence type="ECO:0000313" key="2">
    <source>
        <dbReference type="EMBL" id="JAG21531.1"/>
    </source>
</evidence>
<protein>
    <submittedName>
        <fullName evidence="2">Uncharacterized protein</fullName>
    </submittedName>
</protein>
<gene>
    <name evidence="2" type="ORF">CM83_102519</name>
</gene>
<evidence type="ECO:0000256" key="1">
    <source>
        <dbReference type="SAM" id="MobiDB-lite"/>
    </source>
</evidence>